<dbReference type="AlphaFoldDB" id="X0ZQ08"/>
<comment type="caution">
    <text evidence="1">The sequence shown here is derived from an EMBL/GenBank/DDBJ whole genome shotgun (WGS) entry which is preliminary data.</text>
</comment>
<reference evidence="1" key="1">
    <citation type="journal article" date="2014" name="Front. Microbiol.">
        <title>High frequency of phylogenetically diverse reductive dehalogenase-homologous genes in deep subseafloor sedimentary metagenomes.</title>
        <authorList>
            <person name="Kawai M."/>
            <person name="Futagami T."/>
            <person name="Toyoda A."/>
            <person name="Takaki Y."/>
            <person name="Nishi S."/>
            <person name="Hori S."/>
            <person name="Arai W."/>
            <person name="Tsubouchi T."/>
            <person name="Morono Y."/>
            <person name="Uchiyama I."/>
            <person name="Ito T."/>
            <person name="Fujiyama A."/>
            <person name="Inagaki F."/>
            <person name="Takami H."/>
        </authorList>
    </citation>
    <scope>NUCLEOTIDE SEQUENCE</scope>
    <source>
        <strain evidence="1">Expedition CK06-06</strain>
    </source>
</reference>
<accession>X0ZQ08</accession>
<evidence type="ECO:0000313" key="1">
    <source>
        <dbReference type="EMBL" id="GAG71820.1"/>
    </source>
</evidence>
<proteinExistence type="predicted"/>
<gene>
    <name evidence="1" type="ORF">S01H4_05572</name>
</gene>
<sequence>GLPTPLPLLITNADGTEDMMTLPAEIWRRDVDKVTKLLIRDKAISSVALDPRHETADADFSNNHFPGRIEKSRIELYKSEDDTRDLMADMFQTLRERKGGKDGSIRTIPLKSNR</sequence>
<dbReference type="EMBL" id="BART01001630">
    <property type="protein sequence ID" value="GAG71820.1"/>
    <property type="molecule type" value="Genomic_DNA"/>
</dbReference>
<name>X0ZQ08_9ZZZZ</name>
<organism evidence="1">
    <name type="scientific">marine sediment metagenome</name>
    <dbReference type="NCBI Taxonomy" id="412755"/>
    <lineage>
        <taxon>unclassified sequences</taxon>
        <taxon>metagenomes</taxon>
        <taxon>ecological metagenomes</taxon>
    </lineage>
</organism>
<feature type="non-terminal residue" evidence="1">
    <location>
        <position position="1"/>
    </location>
</feature>
<protein>
    <submittedName>
        <fullName evidence="1">Uncharacterized protein</fullName>
    </submittedName>
</protein>